<feature type="compositionally biased region" description="Acidic residues" evidence="1">
    <location>
        <begin position="76"/>
        <end position="89"/>
    </location>
</feature>
<keyword evidence="3" id="KW-1185">Reference proteome</keyword>
<sequence>MRECYHQPKVLQFQAALWEWYKDPGVFLSSSVSVSGEAFGLQLECWRSVSPTAPVFFVCLKVSAEEGHEHKGLEEVKEEEEEEEEEEEKGTEMFEKSGNSRGIRQHSRAGDASCRAASLSSRHHHRDT</sequence>
<name>A0AAW0SSG1_SCYPA</name>
<comment type="caution">
    <text evidence="2">The sequence shown here is derived from an EMBL/GenBank/DDBJ whole genome shotgun (WGS) entry which is preliminary data.</text>
</comment>
<feature type="region of interest" description="Disordered" evidence="1">
    <location>
        <begin position="68"/>
        <end position="128"/>
    </location>
</feature>
<proteinExistence type="predicted"/>
<evidence type="ECO:0000256" key="1">
    <source>
        <dbReference type="SAM" id="MobiDB-lite"/>
    </source>
</evidence>
<reference evidence="2 3" key="1">
    <citation type="submission" date="2023-03" db="EMBL/GenBank/DDBJ databases">
        <title>High-quality genome of Scylla paramamosain provides insights in environmental adaptation.</title>
        <authorList>
            <person name="Zhang L."/>
        </authorList>
    </citation>
    <scope>NUCLEOTIDE SEQUENCE [LARGE SCALE GENOMIC DNA]</scope>
    <source>
        <strain evidence="2">LZ_2023a</strain>
        <tissue evidence="2">Muscle</tissue>
    </source>
</reference>
<protein>
    <submittedName>
        <fullName evidence="2">Uncharacterized protein</fullName>
    </submittedName>
</protein>
<organism evidence="2 3">
    <name type="scientific">Scylla paramamosain</name>
    <name type="common">Mud crab</name>
    <dbReference type="NCBI Taxonomy" id="85552"/>
    <lineage>
        <taxon>Eukaryota</taxon>
        <taxon>Metazoa</taxon>
        <taxon>Ecdysozoa</taxon>
        <taxon>Arthropoda</taxon>
        <taxon>Crustacea</taxon>
        <taxon>Multicrustacea</taxon>
        <taxon>Malacostraca</taxon>
        <taxon>Eumalacostraca</taxon>
        <taxon>Eucarida</taxon>
        <taxon>Decapoda</taxon>
        <taxon>Pleocyemata</taxon>
        <taxon>Brachyura</taxon>
        <taxon>Eubrachyura</taxon>
        <taxon>Portunoidea</taxon>
        <taxon>Portunidae</taxon>
        <taxon>Portuninae</taxon>
        <taxon>Scylla</taxon>
    </lineage>
</organism>
<accession>A0AAW0SSG1</accession>
<gene>
    <name evidence="2" type="ORF">O3P69_013956</name>
</gene>
<dbReference type="AlphaFoldDB" id="A0AAW0SSG1"/>
<evidence type="ECO:0000313" key="2">
    <source>
        <dbReference type="EMBL" id="KAK8377670.1"/>
    </source>
</evidence>
<dbReference type="Proteomes" id="UP001487740">
    <property type="component" value="Unassembled WGS sequence"/>
</dbReference>
<evidence type="ECO:0000313" key="3">
    <source>
        <dbReference type="Proteomes" id="UP001487740"/>
    </source>
</evidence>
<dbReference type="EMBL" id="JARAKH010000047">
    <property type="protein sequence ID" value="KAK8377670.1"/>
    <property type="molecule type" value="Genomic_DNA"/>
</dbReference>